<sequence length="318" mass="36476">MSATIDSTVINTDDLFPSILQSHEKEKLTPWVFKHAESADLFCIDRWPEEESKEFQDIFHLFNSYVSETNLFDASLAVPDPLQAYYPESQPYDPDRIEPGMLEDVVGREETVTLPRKSWEYSTREEFAQLMTLQALVLRGLMESLYQKMGLRGSEPRLYFPVANHRQSYHIGGQKYAARPDGAVTIRTQRRDLPILSFTSWFEDQTWGEYLGETLSIMLGQLACNVKPGLGDQEMFVLGFYKRQIFIARGFFTKDQISRVHSKGCSADETFTIAFTRGYDLSSKEDWDEAVERLVGLLRYFLSGNAQIGGLQAFFDKS</sequence>
<name>A0A2V5I994_9EURO</name>
<reference evidence="1 2" key="1">
    <citation type="submission" date="2018-02" db="EMBL/GenBank/DDBJ databases">
        <title>The genomes of Aspergillus section Nigri reveals drivers in fungal speciation.</title>
        <authorList>
            <consortium name="DOE Joint Genome Institute"/>
            <person name="Vesth T.C."/>
            <person name="Nybo J."/>
            <person name="Theobald S."/>
            <person name="Brandl J."/>
            <person name="Frisvad J.C."/>
            <person name="Nielsen K.F."/>
            <person name="Lyhne E.K."/>
            <person name="Kogle M.E."/>
            <person name="Kuo A."/>
            <person name="Riley R."/>
            <person name="Clum A."/>
            <person name="Nolan M."/>
            <person name="Lipzen A."/>
            <person name="Salamov A."/>
            <person name="Henrissat B."/>
            <person name="Wiebenga A."/>
            <person name="De vries R.P."/>
            <person name="Grigoriev I.V."/>
            <person name="Mortensen U.H."/>
            <person name="Andersen M.R."/>
            <person name="Baker S.E."/>
        </authorList>
    </citation>
    <scope>NUCLEOTIDE SEQUENCE [LARGE SCALE GENOMIC DNA]</scope>
    <source>
        <strain evidence="1 2">CBS 114.80</strain>
    </source>
</reference>
<dbReference type="AlphaFoldDB" id="A0A2V5I994"/>
<organism evidence="1 2">
    <name type="scientific">Aspergillus indologenus CBS 114.80</name>
    <dbReference type="NCBI Taxonomy" id="1450541"/>
    <lineage>
        <taxon>Eukaryota</taxon>
        <taxon>Fungi</taxon>
        <taxon>Dikarya</taxon>
        <taxon>Ascomycota</taxon>
        <taxon>Pezizomycotina</taxon>
        <taxon>Eurotiomycetes</taxon>
        <taxon>Eurotiomycetidae</taxon>
        <taxon>Eurotiales</taxon>
        <taxon>Aspergillaceae</taxon>
        <taxon>Aspergillus</taxon>
        <taxon>Aspergillus subgen. Circumdati</taxon>
    </lineage>
</organism>
<dbReference type="Proteomes" id="UP000248817">
    <property type="component" value="Unassembled WGS sequence"/>
</dbReference>
<evidence type="ECO:0000313" key="1">
    <source>
        <dbReference type="EMBL" id="PYI33239.1"/>
    </source>
</evidence>
<evidence type="ECO:0000313" key="2">
    <source>
        <dbReference type="Proteomes" id="UP000248817"/>
    </source>
</evidence>
<protein>
    <submittedName>
        <fullName evidence="1">Uncharacterized protein</fullName>
    </submittedName>
</protein>
<dbReference type="EMBL" id="KZ825485">
    <property type="protein sequence ID" value="PYI33239.1"/>
    <property type="molecule type" value="Genomic_DNA"/>
</dbReference>
<accession>A0A2V5I994</accession>
<proteinExistence type="predicted"/>
<keyword evidence="2" id="KW-1185">Reference proteome</keyword>
<gene>
    <name evidence="1" type="ORF">BP00DRAFT_493907</name>
</gene>